<dbReference type="Proteomes" id="UP000199251">
    <property type="component" value="Unassembled WGS sequence"/>
</dbReference>
<gene>
    <name evidence="2" type="ORF">BN1232_04158</name>
</gene>
<dbReference type="STRING" id="141349.BN1232_04158"/>
<protein>
    <submittedName>
        <fullName evidence="2">Uncharacterized protein</fullName>
    </submittedName>
</protein>
<reference evidence="2 3" key="1">
    <citation type="submission" date="2015-03" db="EMBL/GenBank/DDBJ databases">
        <authorList>
            <person name="Urmite Genomes"/>
        </authorList>
    </citation>
    <scope>NUCLEOTIDE SEQUENCE [LARGE SCALE GENOMIC DNA]</scope>
    <source>
        <strain evidence="2 3">CSUR P1491</strain>
    </source>
</reference>
<feature type="compositionally biased region" description="Acidic residues" evidence="1">
    <location>
        <begin position="29"/>
        <end position="39"/>
    </location>
</feature>
<dbReference type="AlphaFoldDB" id="A0A0E4H2V9"/>
<evidence type="ECO:0000313" key="2">
    <source>
        <dbReference type="EMBL" id="CQD18235.1"/>
    </source>
</evidence>
<accession>A0A0E4H2V9</accession>
<feature type="region of interest" description="Disordered" evidence="1">
    <location>
        <begin position="1"/>
        <end position="39"/>
    </location>
</feature>
<sequence>MIAVGPGAPFGPTLAPPPHWHGPHVLGDAAEEPWEGDHH</sequence>
<evidence type="ECO:0000256" key="1">
    <source>
        <dbReference type="SAM" id="MobiDB-lite"/>
    </source>
</evidence>
<organism evidence="2 3">
    <name type="scientific">Mycobacterium lentiflavum</name>
    <dbReference type="NCBI Taxonomy" id="141349"/>
    <lineage>
        <taxon>Bacteria</taxon>
        <taxon>Bacillati</taxon>
        <taxon>Actinomycetota</taxon>
        <taxon>Actinomycetes</taxon>
        <taxon>Mycobacteriales</taxon>
        <taxon>Mycobacteriaceae</taxon>
        <taxon>Mycobacterium</taxon>
        <taxon>Mycobacterium simiae complex</taxon>
    </lineage>
</organism>
<dbReference type="EMBL" id="CTEE01000001">
    <property type="protein sequence ID" value="CQD18235.1"/>
    <property type="molecule type" value="Genomic_DNA"/>
</dbReference>
<evidence type="ECO:0000313" key="3">
    <source>
        <dbReference type="Proteomes" id="UP000199251"/>
    </source>
</evidence>
<proteinExistence type="predicted"/>
<name>A0A0E4H2V9_MYCLN</name>